<evidence type="ECO:0000256" key="4">
    <source>
        <dbReference type="ARBA" id="ARBA00022759"/>
    </source>
</evidence>
<dbReference type="Pfam" id="PF02265">
    <property type="entry name" value="S1-P1_nuclease"/>
    <property type="match status" value="1"/>
</dbReference>
<evidence type="ECO:0000256" key="5">
    <source>
        <dbReference type="ARBA" id="ARBA00022801"/>
    </source>
</evidence>
<dbReference type="PANTHER" id="PTHR33146:SF26">
    <property type="entry name" value="ENDONUCLEASE 4"/>
    <property type="match status" value="1"/>
</dbReference>
<dbReference type="FunFam" id="1.10.575.10:FF:000004">
    <property type="entry name" value="Nuclease S1"/>
    <property type="match status" value="1"/>
</dbReference>
<dbReference type="GO" id="GO:0003676">
    <property type="term" value="F:nucleic acid binding"/>
    <property type="evidence" value="ECO:0007669"/>
    <property type="project" value="InterPro"/>
</dbReference>
<dbReference type="GO" id="GO:0016788">
    <property type="term" value="F:hydrolase activity, acting on ester bonds"/>
    <property type="evidence" value="ECO:0007669"/>
    <property type="project" value="InterPro"/>
</dbReference>
<dbReference type="SUPFAM" id="SSF48537">
    <property type="entry name" value="Phospholipase C/P1 nuclease"/>
    <property type="match status" value="1"/>
</dbReference>
<accession>A0A6A6QDU8</accession>
<keyword evidence="7" id="KW-0325">Glycoprotein</keyword>
<evidence type="ECO:0000256" key="8">
    <source>
        <dbReference type="SAM" id="SignalP"/>
    </source>
</evidence>
<dbReference type="GO" id="GO:0004519">
    <property type="term" value="F:endonuclease activity"/>
    <property type="evidence" value="ECO:0007669"/>
    <property type="project" value="UniProtKB-KW"/>
</dbReference>
<dbReference type="GO" id="GO:0006308">
    <property type="term" value="P:DNA catabolic process"/>
    <property type="evidence" value="ECO:0007669"/>
    <property type="project" value="InterPro"/>
</dbReference>
<evidence type="ECO:0000256" key="3">
    <source>
        <dbReference type="ARBA" id="ARBA00022723"/>
    </source>
</evidence>
<evidence type="ECO:0000256" key="2">
    <source>
        <dbReference type="ARBA" id="ARBA00022722"/>
    </source>
</evidence>
<feature type="signal peptide" evidence="8">
    <location>
        <begin position="1"/>
        <end position="19"/>
    </location>
</feature>
<gene>
    <name evidence="9" type="ORF">BU16DRAFT_470192</name>
</gene>
<comment type="similarity">
    <text evidence="1">Belongs to the nuclease type I family.</text>
</comment>
<proteinExistence type="inferred from homology"/>
<dbReference type="PANTHER" id="PTHR33146">
    <property type="entry name" value="ENDONUCLEASE 4"/>
    <property type="match status" value="1"/>
</dbReference>
<sequence length="333" mass="36179">MALKHFLTLLLTTTPLASAWGTLGHDTVAYIAQNFVTSATKSWAQGILDDNSSSYLASVATWADTYRYTAAGKFSAPYHFIDAEDNPPTSCGVDYTRDCGESGCVVSAIQNYTSRVVDDSLSTTERQMALKWIIHFIGDIHQPLHDEALDVGGNTIDVTFEGTDTNLHHIWDSNIPEKLIGGYSLTLASSWAKTLTAEIKTGDYKSEASGWLDGISLDDPVTTSMSWATEANAYVCSTVLKGGVSAVSGKELDGSYYTAAIPVVELQIARAGYRLAAWLNLIATGKTGLKVAERRRSVRPIQPVRVELQDWARPLSAARLARLAHGYDCGHEH</sequence>
<keyword evidence="4" id="KW-0255">Endonuclease</keyword>
<feature type="chain" id="PRO_5025676847" evidence="8">
    <location>
        <begin position="20"/>
        <end position="333"/>
    </location>
</feature>
<dbReference type="Proteomes" id="UP000799750">
    <property type="component" value="Unassembled WGS sequence"/>
</dbReference>
<dbReference type="GO" id="GO:0046872">
    <property type="term" value="F:metal ion binding"/>
    <property type="evidence" value="ECO:0007669"/>
    <property type="project" value="UniProtKB-KW"/>
</dbReference>
<protein>
    <submittedName>
        <fullName evidence="9">Nuclease PA3</fullName>
    </submittedName>
</protein>
<dbReference type="EMBL" id="MU004197">
    <property type="protein sequence ID" value="KAF2490279.1"/>
    <property type="molecule type" value="Genomic_DNA"/>
</dbReference>
<keyword evidence="2" id="KW-0540">Nuclease</keyword>
<evidence type="ECO:0000256" key="1">
    <source>
        <dbReference type="ARBA" id="ARBA00009547"/>
    </source>
</evidence>
<keyword evidence="10" id="KW-1185">Reference proteome</keyword>
<evidence type="ECO:0000313" key="9">
    <source>
        <dbReference type="EMBL" id="KAF2490279.1"/>
    </source>
</evidence>
<keyword evidence="3" id="KW-0479">Metal-binding</keyword>
<dbReference type="CDD" id="cd11010">
    <property type="entry name" value="S1-P1_nuclease"/>
    <property type="match status" value="1"/>
</dbReference>
<evidence type="ECO:0000256" key="7">
    <source>
        <dbReference type="ARBA" id="ARBA00023180"/>
    </source>
</evidence>
<keyword evidence="6" id="KW-1015">Disulfide bond</keyword>
<name>A0A6A6QDU8_9PEZI</name>
<reference evidence="9" key="1">
    <citation type="journal article" date="2020" name="Stud. Mycol.">
        <title>101 Dothideomycetes genomes: a test case for predicting lifestyles and emergence of pathogens.</title>
        <authorList>
            <person name="Haridas S."/>
            <person name="Albert R."/>
            <person name="Binder M."/>
            <person name="Bloem J."/>
            <person name="Labutti K."/>
            <person name="Salamov A."/>
            <person name="Andreopoulos B."/>
            <person name="Baker S."/>
            <person name="Barry K."/>
            <person name="Bills G."/>
            <person name="Bluhm B."/>
            <person name="Cannon C."/>
            <person name="Castanera R."/>
            <person name="Culley D."/>
            <person name="Daum C."/>
            <person name="Ezra D."/>
            <person name="Gonzalez J."/>
            <person name="Henrissat B."/>
            <person name="Kuo A."/>
            <person name="Liang C."/>
            <person name="Lipzen A."/>
            <person name="Lutzoni F."/>
            <person name="Magnuson J."/>
            <person name="Mondo S."/>
            <person name="Nolan M."/>
            <person name="Ohm R."/>
            <person name="Pangilinan J."/>
            <person name="Park H.-J."/>
            <person name="Ramirez L."/>
            <person name="Alfaro M."/>
            <person name="Sun H."/>
            <person name="Tritt A."/>
            <person name="Yoshinaga Y."/>
            <person name="Zwiers L.-H."/>
            <person name="Turgeon B."/>
            <person name="Goodwin S."/>
            <person name="Spatafora J."/>
            <person name="Crous P."/>
            <person name="Grigoriev I."/>
        </authorList>
    </citation>
    <scope>NUCLEOTIDE SEQUENCE</scope>
    <source>
        <strain evidence="9">CBS 269.34</strain>
    </source>
</reference>
<evidence type="ECO:0000256" key="6">
    <source>
        <dbReference type="ARBA" id="ARBA00023157"/>
    </source>
</evidence>
<dbReference type="InterPro" id="IPR003154">
    <property type="entry name" value="S1/P1nuclease"/>
</dbReference>
<evidence type="ECO:0000313" key="10">
    <source>
        <dbReference type="Proteomes" id="UP000799750"/>
    </source>
</evidence>
<dbReference type="InterPro" id="IPR008947">
    <property type="entry name" value="PLipase_C/P1_nuclease_dom_sf"/>
</dbReference>
<organism evidence="9 10">
    <name type="scientific">Lophium mytilinum</name>
    <dbReference type="NCBI Taxonomy" id="390894"/>
    <lineage>
        <taxon>Eukaryota</taxon>
        <taxon>Fungi</taxon>
        <taxon>Dikarya</taxon>
        <taxon>Ascomycota</taxon>
        <taxon>Pezizomycotina</taxon>
        <taxon>Dothideomycetes</taxon>
        <taxon>Pleosporomycetidae</taxon>
        <taxon>Mytilinidiales</taxon>
        <taxon>Mytilinidiaceae</taxon>
        <taxon>Lophium</taxon>
    </lineage>
</organism>
<keyword evidence="8" id="KW-0732">Signal</keyword>
<keyword evidence="5" id="KW-0378">Hydrolase</keyword>
<dbReference type="OrthoDB" id="441446at2759"/>
<dbReference type="Gene3D" id="1.10.575.10">
    <property type="entry name" value="P1 Nuclease"/>
    <property type="match status" value="1"/>
</dbReference>
<dbReference type="AlphaFoldDB" id="A0A6A6QDU8"/>